<keyword evidence="2" id="KW-0540">Nuclease</keyword>
<dbReference type="CDD" id="cd00085">
    <property type="entry name" value="HNHc"/>
    <property type="match status" value="1"/>
</dbReference>
<dbReference type="InterPro" id="IPR002711">
    <property type="entry name" value="HNH"/>
</dbReference>
<dbReference type="EMBL" id="JBHSQE010000009">
    <property type="protein sequence ID" value="MFC6146914.1"/>
    <property type="molecule type" value="Genomic_DNA"/>
</dbReference>
<dbReference type="Pfam" id="PF01844">
    <property type="entry name" value="HNH"/>
    <property type="match status" value="1"/>
</dbReference>
<name>A0ABW1QBW5_9CORY</name>
<keyword evidence="2" id="KW-0378">Hydrolase</keyword>
<dbReference type="SMART" id="SM00507">
    <property type="entry name" value="HNHc"/>
    <property type="match status" value="1"/>
</dbReference>
<accession>A0ABW1QBW5</accession>
<gene>
    <name evidence="2" type="ORF">ACFPUZ_08850</name>
</gene>
<dbReference type="Proteomes" id="UP001596244">
    <property type="component" value="Unassembled WGS sequence"/>
</dbReference>
<organism evidence="2 3">
    <name type="scientific">Corynebacterium nasicanis</name>
    <dbReference type="NCBI Taxonomy" id="1448267"/>
    <lineage>
        <taxon>Bacteria</taxon>
        <taxon>Bacillati</taxon>
        <taxon>Actinomycetota</taxon>
        <taxon>Actinomycetes</taxon>
        <taxon>Mycobacteriales</taxon>
        <taxon>Corynebacteriaceae</taxon>
        <taxon>Corynebacterium</taxon>
    </lineage>
</organism>
<reference evidence="3" key="1">
    <citation type="journal article" date="2019" name="Int. J. Syst. Evol. Microbiol.">
        <title>The Global Catalogue of Microorganisms (GCM) 10K type strain sequencing project: providing services to taxonomists for standard genome sequencing and annotation.</title>
        <authorList>
            <consortium name="The Broad Institute Genomics Platform"/>
            <consortium name="The Broad Institute Genome Sequencing Center for Infectious Disease"/>
            <person name="Wu L."/>
            <person name="Ma J."/>
        </authorList>
    </citation>
    <scope>NUCLEOTIDE SEQUENCE [LARGE SCALE GENOMIC DNA]</scope>
    <source>
        <strain evidence="3">CCUG 51943</strain>
    </source>
</reference>
<dbReference type="RefSeq" id="WP_377001561.1">
    <property type="nucleotide sequence ID" value="NZ_JBHSQE010000009.1"/>
</dbReference>
<evidence type="ECO:0000313" key="3">
    <source>
        <dbReference type="Proteomes" id="UP001596244"/>
    </source>
</evidence>
<keyword evidence="2" id="KW-0255">Endonuclease</keyword>
<evidence type="ECO:0000259" key="1">
    <source>
        <dbReference type="SMART" id="SM00507"/>
    </source>
</evidence>
<dbReference type="GO" id="GO:0004519">
    <property type="term" value="F:endonuclease activity"/>
    <property type="evidence" value="ECO:0007669"/>
    <property type="project" value="UniProtKB-KW"/>
</dbReference>
<evidence type="ECO:0000313" key="2">
    <source>
        <dbReference type="EMBL" id="MFC6146914.1"/>
    </source>
</evidence>
<proteinExistence type="predicted"/>
<comment type="caution">
    <text evidence="2">The sequence shown here is derived from an EMBL/GenBank/DDBJ whole genome shotgun (WGS) entry which is preliminary data.</text>
</comment>
<dbReference type="InterPro" id="IPR003615">
    <property type="entry name" value="HNH_nuc"/>
</dbReference>
<dbReference type="Gene3D" id="1.10.30.50">
    <property type="match status" value="1"/>
</dbReference>
<feature type="domain" description="HNH nuclease" evidence="1">
    <location>
        <begin position="279"/>
        <end position="331"/>
    </location>
</feature>
<protein>
    <submittedName>
        <fullName evidence="2">HNH endonuclease</fullName>
    </submittedName>
</protein>
<keyword evidence="3" id="KW-1185">Reference proteome</keyword>
<sequence length="412" mass="45235">MLATIRKLTDQQLTATIHSAHRSLTIHKAAFLIHLAEFDERGLGGSAGTVPWLMRTQDLSRRTAYEHLGVGRKLREFPELADYFSSGDINYSKVRFLLPYLTPDNEAELVRLARTHTLKELETLLAGRPRADGRDRQAKNRLSVAVDKDTGGVRFWGTLDPANGAEFLASLKSAELAMGGDTDTSSTRFGAPLSTSLLGSFMSLLRLARYNPEAKTTAPGAQVSIIIRTDDTAQLPGQPAASGSTLLRSIINGFLSVQIHGPGGRILHLGRSSRFINRAQEKALLTRWNHCCGTPGCDHNRWLEFHHILPWAAGGTTDPDNLIPLCSVHHAMIANGELVIVPDPVDPTLLRFRFPGGESYTSVDNEPPMFNLALGDHSDGYTHGPVPRGDEDLLDIWEHEDTFDDIDVGEKP</sequence>